<dbReference type="Gene3D" id="3.40.50.2300">
    <property type="match status" value="1"/>
</dbReference>
<dbReference type="InterPro" id="IPR011006">
    <property type="entry name" value="CheY-like_superfamily"/>
</dbReference>
<dbReference type="Proteomes" id="UP000217784">
    <property type="component" value="Unassembled WGS sequence"/>
</dbReference>
<comment type="caution">
    <text evidence="4">The sequence shown here is derived from an EMBL/GenBank/DDBJ whole genome shotgun (WGS) entry which is preliminary data.</text>
</comment>
<dbReference type="AlphaFoldDB" id="A0A2A2H663"/>
<dbReference type="GO" id="GO:0000160">
    <property type="term" value="P:phosphorelay signal transduction system"/>
    <property type="evidence" value="ECO:0007669"/>
    <property type="project" value="InterPro"/>
</dbReference>
<evidence type="ECO:0000259" key="3">
    <source>
        <dbReference type="PROSITE" id="PS50110"/>
    </source>
</evidence>
<dbReference type="CDD" id="cd17534">
    <property type="entry name" value="REC_DC-like"/>
    <property type="match status" value="1"/>
</dbReference>
<reference evidence="4 5" key="1">
    <citation type="journal article" date="2017" name="BMC Genomics">
        <title>Genomic analysis of methanogenic archaea reveals a shift towards energy conservation.</title>
        <authorList>
            <person name="Gilmore S.P."/>
            <person name="Henske J.K."/>
            <person name="Sexton J.A."/>
            <person name="Solomon K.V."/>
            <person name="Seppala S."/>
            <person name="Yoo J.I."/>
            <person name="Huyett L.M."/>
            <person name="Pressman A."/>
            <person name="Cogan J.Z."/>
            <person name="Kivenson V."/>
            <person name="Peng X."/>
            <person name="Tan Y."/>
            <person name="Valentine D.L."/>
            <person name="O'Malley M.A."/>
        </authorList>
    </citation>
    <scope>NUCLEOTIDE SEQUENCE [LARGE SCALE GENOMIC DNA]</scope>
    <source>
        <strain evidence="4 5">M.o.H.</strain>
    </source>
</reference>
<gene>
    <name evidence="4" type="ORF">ASJ80_10815</name>
</gene>
<evidence type="ECO:0000313" key="5">
    <source>
        <dbReference type="Proteomes" id="UP000217784"/>
    </source>
</evidence>
<name>A0A2A2H663_METBR</name>
<protein>
    <recommendedName>
        <fullName evidence="3">Response regulatory domain-containing protein</fullName>
    </recommendedName>
</protein>
<evidence type="ECO:0000256" key="1">
    <source>
        <dbReference type="ARBA" id="ARBA00022553"/>
    </source>
</evidence>
<proteinExistence type="predicted"/>
<dbReference type="PANTHER" id="PTHR44591">
    <property type="entry name" value="STRESS RESPONSE REGULATOR PROTEIN 1"/>
    <property type="match status" value="1"/>
</dbReference>
<accession>A0A2A2H663</accession>
<feature type="modified residue" description="4-aspartylphosphate" evidence="2">
    <location>
        <position position="54"/>
    </location>
</feature>
<keyword evidence="1 2" id="KW-0597">Phosphoprotein</keyword>
<dbReference type="PANTHER" id="PTHR44591:SF3">
    <property type="entry name" value="RESPONSE REGULATORY DOMAIN-CONTAINING PROTEIN"/>
    <property type="match status" value="1"/>
</dbReference>
<dbReference type="SUPFAM" id="SSF52172">
    <property type="entry name" value="CheY-like"/>
    <property type="match status" value="1"/>
</dbReference>
<dbReference type="EMBL" id="LMVM01000012">
    <property type="protein sequence ID" value="PAV04796.1"/>
    <property type="molecule type" value="Genomic_DNA"/>
</dbReference>
<dbReference type="Pfam" id="PF00072">
    <property type="entry name" value="Response_reg"/>
    <property type="match status" value="1"/>
</dbReference>
<evidence type="ECO:0000256" key="2">
    <source>
        <dbReference type="PROSITE-ProRule" id="PRU00169"/>
    </source>
</evidence>
<dbReference type="RefSeq" id="WP_069582289.1">
    <property type="nucleotide sequence ID" value="NZ_LMVM01000012.1"/>
</dbReference>
<keyword evidence="5" id="KW-1185">Reference proteome</keyword>
<dbReference type="InterPro" id="IPR050595">
    <property type="entry name" value="Bact_response_regulator"/>
</dbReference>
<dbReference type="SMART" id="SM00448">
    <property type="entry name" value="REC"/>
    <property type="match status" value="1"/>
</dbReference>
<evidence type="ECO:0000313" key="4">
    <source>
        <dbReference type="EMBL" id="PAV04796.1"/>
    </source>
</evidence>
<dbReference type="PROSITE" id="PS50110">
    <property type="entry name" value="RESPONSE_REGULATORY"/>
    <property type="match status" value="1"/>
</dbReference>
<sequence>MTINILIVEDEGIVALDLEQRLNSLGHNVSGIVASGEEALKAVKNSKIDLILMDIHLKGQLNGIETAILIEKDFNIPIIYNSANSDSKTLKKIKKTDHYEYLVKPFDDNKLQKAINNILKI</sequence>
<feature type="domain" description="Response regulatory" evidence="3">
    <location>
        <begin position="4"/>
        <end position="119"/>
    </location>
</feature>
<dbReference type="OrthoDB" id="2830at2157"/>
<organism evidence="4 5">
    <name type="scientific">Methanobacterium bryantii</name>
    <dbReference type="NCBI Taxonomy" id="2161"/>
    <lineage>
        <taxon>Archaea</taxon>
        <taxon>Methanobacteriati</taxon>
        <taxon>Methanobacteriota</taxon>
        <taxon>Methanomada group</taxon>
        <taxon>Methanobacteria</taxon>
        <taxon>Methanobacteriales</taxon>
        <taxon>Methanobacteriaceae</taxon>
        <taxon>Methanobacterium</taxon>
    </lineage>
</organism>
<dbReference type="InterPro" id="IPR001789">
    <property type="entry name" value="Sig_transdc_resp-reg_receiver"/>
</dbReference>